<name>A0A4S9TY20_AURPU</name>
<feature type="region of interest" description="Disordered" evidence="1">
    <location>
        <begin position="237"/>
        <end position="260"/>
    </location>
</feature>
<evidence type="ECO:0000313" key="2">
    <source>
        <dbReference type="EMBL" id="THZ30432.1"/>
    </source>
</evidence>
<dbReference type="InterPro" id="IPR055334">
    <property type="entry name" value="PEX8-like"/>
</dbReference>
<gene>
    <name evidence="2" type="ORF">D6C91_01172</name>
</gene>
<feature type="compositionally biased region" description="Acidic residues" evidence="1">
    <location>
        <begin position="424"/>
        <end position="434"/>
    </location>
</feature>
<reference evidence="2 3" key="1">
    <citation type="submission" date="2018-10" db="EMBL/GenBank/DDBJ databases">
        <title>Fifty Aureobasidium pullulans genomes reveal a recombining polyextremotolerant generalist.</title>
        <authorList>
            <person name="Gostincar C."/>
            <person name="Turk M."/>
            <person name="Zajc J."/>
            <person name="Gunde-Cimerman N."/>
        </authorList>
    </citation>
    <scope>NUCLEOTIDE SEQUENCE [LARGE SCALE GENOMIC DNA]</scope>
    <source>
        <strain evidence="2 3">EXF-3863</strain>
    </source>
</reference>
<proteinExistence type="predicted"/>
<dbReference type="Proteomes" id="UP000308005">
    <property type="component" value="Unassembled WGS sequence"/>
</dbReference>
<dbReference type="AlphaFoldDB" id="A0A4S9TY20"/>
<feature type="region of interest" description="Disordered" evidence="1">
    <location>
        <begin position="377"/>
        <end position="398"/>
    </location>
</feature>
<dbReference type="Pfam" id="PF26001">
    <property type="entry name" value="Pex8"/>
    <property type="match status" value="1"/>
</dbReference>
<evidence type="ECO:0000313" key="3">
    <source>
        <dbReference type="Proteomes" id="UP000308005"/>
    </source>
</evidence>
<sequence>MSDLNPITRITASAKEDIIIDLSETVEPESMELYDDNPIISDHREKRSLPEGFRFSLQPCGDITDLLAMENDQFAKTRTVQQMDTPSAVEQIDNQATFIAPTMHEMALYDDPTSETYRRMLEIGESDAIRSASNEYPGYIPAVASTPSQQQRQPQHVPDWVSPTEKMLWTALAGNSQQARVEADDIYGNGTESLASQSLNADWSGARQSYMQNLPHRPALVHQHQAFQQLLQQPVLQQQSSSIRQNNKRKRKVDRSASFTRAPKRGKVVIERAVTENGDRRVITSVVTPAYAAAVEKNEKDLCKKVKNSKRQGLAKGLKAARYQKRCHGDSYHHKDSGMSRLSVGVNVRLSSYRGSSQGATADMHMLERLGMGWPRQTLDNQGIDDAPGEWDPGGHAKVASSIDTAQEATDDVAGNQGFNGTDQGEDDGSDPDELPVAPLYGHGKSSSNQVDANDINDGPEQGEAPYVMRVVECRYETSALEELDLFCEYCVDGVKVALSDSASASAPASETARPHLESHLPLDQWITAVIKGADEHSSPANHALTIGGLMVGLASRHHDFMTTKLGLILRTAFVKAVNLALLETHPEDDLAHGSIVLPLNHAFTHLSDLDRAALDYDRLLPVLMSTTLHSSNGLRSAYFLGAADAELQQVSSQQFNWSSDSPSYQQVDSILKNHVQDAWLVLSAVEDIADFSKRLGIQWRQNKLSEIDASEEAIFLHEEARTTTLPTLWRLLRSILFAIVIMLRSAVARAVGDVSLAAHKNAPHIAQATLHSLRNLSFIFTRLGNVSFSQYTFTYLTSIDILANYPTQSSTFLDSIAPSEPGQIPSHPLERNFDLFFLNTAEHFALILSPRQNEDLLLAASSPYLITAGNPNLLPIFEAAHSVTLSVFSAPQNVDLTAKHLPFYVDALFRVFPHNLSSRQFRLAFKNLIKVVSPPSRTAVAQPMLAATLLDLVHERAIQAPTAPLPPSYVPAQRTAPELESAPKSSIPDLSEQAVLVLTLIDAFPCLSLALLEEWLPLTAAAAQMISDTDMREYCKKHFWEVLVGGEMDPERSQICVRWWTSRGGQEALLTADNPAEDQFVMSGGLGEQDEIMAKL</sequence>
<feature type="region of interest" description="Disordered" evidence="1">
    <location>
        <begin position="412"/>
        <end position="462"/>
    </location>
</feature>
<dbReference type="PANTHER" id="PTHR39214:SF1">
    <property type="entry name" value="MICROBODY (PEROXISOME) BIOGENESIS PROTEIN PEROXIN 8 (EUROFUNG)"/>
    <property type="match status" value="1"/>
</dbReference>
<dbReference type="EMBL" id="QZBM01000022">
    <property type="protein sequence ID" value="THZ30432.1"/>
    <property type="molecule type" value="Genomic_DNA"/>
</dbReference>
<dbReference type="PANTHER" id="PTHR39214">
    <property type="entry name" value="MICROBODY (PEROXISOME) BIOGENESIS PROTEIN PEROXIN 8 (EUROFUNG)"/>
    <property type="match status" value="1"/>
</dbReference>
<organism evidence="2 3">
    <name type="scientific">Aureobasidium pullulans</name>
    <name type="common">Black yeast</name>
    <name type="synonym">Pullularia pullulans</name>
    <dbReference type="NCBI Taxonomy" id="5580"/>
    <lineage>
        <taxon>Eukaryota</taxon>
        <taxon>Fungi</taxon>
        <taxon>Dikarya</taxon>
        <taxon>Ascomycota</taxon>
        <taxon>Pezizomycotina</taxon>
        <taxon>Dothideomycetes</taxon>
        <taxon>Dothideomycetidae</taxon>
        <taxon>Dothideales</taxon>
        <taxon>Saccotheciaceae</taxon>
        <taxon>Aureobasidium</taxon>
    </lineage>
</organism>
<accession>A0A4S9TY20</accession>
<evidence type="ECO:0000256" key="1">
    <source>
        <dbReference type="SAM" id="MobiDB-lite"/>
    </source>
</evidence>
<comment type="caution">
    <text evidence="2">The sequence shown here is derived from an EMBL/GenBank/DDBJ whole genome shotgun (WGS) entry which is preliminary data.</text>
</comment>
<protein>
    <submittedName>
        <fullName evidence="2">Uncharacterized protein</fullName>
    </submittedName>
</protein>